<comment type="cofactor">
    <cofactor evidence="2">
        <name>Mg(2+)</name>
        <dbReference type="ChEBI" id="CHEBI:18420"/>
    </cofactor>
    <text evidence="2">Binds 2 magnesium ions per subunit.</text>
</comment>
<dbReference type="EMBL" id="VTCY01000021">
    <property type="protein sequence ID" value="KAB0450731.1"/>
    <property type="molecule type" value="Genomic_DNA"/>
</dbReference>
<sequence length="236" mass="26758">MHIWMSAMAHKLPKHVAVIMDGNGRWAKSRGLPKIEAYTQGMLAAKKVVEACVHHAIRHLTLYAFSLENWLRSTEEVSDIMSLFTNYLSSPELRKLSDDHGVSIRFVGDLKLLRADLVERMSDIQSVTRNNDALYLNVAVSYGAKQDIIQAVNAALDSGVESVDGETLRSFMWTKDLPDVDLLIRAGGEKRISNFLLWQLAYAELYFCDIMWPDFTAAHFSDALDSYLARNRKYGR</sequence>
<feature type="binding site" evidence="2">
    <location>
        <position position="185"/>
    </location>
    <ligand>
        <name>substrate</name>
    </ligand>
</feature>
<comment type="function">
    <text evidence="2">Catalyzes the condensation of isopentenyl diphosphate (IPP) with allylic pyrophosphates generating different type of terpenoids.</text>
</comment>
<dbReference type="NCBIfam" id="TIGR00055">
    <property type="entry name" value="uppS"/>
    <property type="match status" value="1"/>
</dbReference>
<feature type="binding site" evidence="2">
    <location>
        <position position="72"/>
    </location>
    <ligand>
        <name>substrate</name>
    </ligand>
</feature>
<comment type="caution">
    <text evidence="3">The sequence shown here is derived from an EMBL/GenBank/DDBJ whole genome shotgun (WGS) entry which is preliminary data.</text>
</comment>
<feature type="binding site" evidence="2">
    <location>
        <position position="26"/>
    </location>
    <ligand>
        <name>substrate</name>
    </ligand>
</feature>
<feature type="binding site" evidence="2">
    <location>
        <begin position="191"/>
        <end position="193"/>
    </location>
    <ligand>
        <name>substrate</name>
    </ligand>
</feature>
<dbReference type="GO" id="GO:0016094">
    <property type="term" value="P:polyprenol biosynthetic process"/>
    <property type="evidence" value="ECO:0007669"/>
    <property type="project" value="TreeGrafter"/>
</dbReference>
<comment type="caution">
    <text evidence="2">Lacks conserved residue(s) required for the propagation of feature annotation.</text>
</comment>
<keyword evidence="2" id="KW-0460">Magnesium</keyword>
<organism evidence="3">
    <name type="scientific">Anaplasma marginale</name>
    <dbReference type="NCBI Taxonomy" id="770"/>
    <lineage>
        <taxon>Bacteria</taxon>
        <taxon>Pseudomonadati</taxon>
        <taxon>Pseudomonadota</taxon>
        <taxon>Alphaproteobacteria</taxon>
        <taxon>Rickettsiales</taxon>
        <taxon>Anaplasmataceae</taxon>
        <taxon>Anaplasma</taxon>
    </lineage>
</organism>
<dbReference type="GO" id="GO:0000287">
    <property type="term" value="F:magnesium ion binding"/>
    <property type="evidence" value="ECO:0007669"/>
    <property type="project" value="UniProtKB-UniRule"/>
</dbReference>
<name>A0A643CJW4_ANAMA</name>
<comment type="similarity">
    <text evidence="2">Belongs to the UPP synthase family.</text>
</comment>
<gene>
    <name evidence="3" type="primary">uppS</name>
    <name evidence="3" type="ORF">FY207_05065</name>
</gene>
<feature type="binding site" evidence="2">
    <location>
        <position position="204"/>
    </location>
    <ligand>
        <name>Mg(2+)</name>
        <dbReference type="ChEBI" id="CHEBI:18420"/>
    </ligand>
</feature>
<reference evidence="3" key="1">
    <citation type="submission" date="2019-08" db="EMBL/GenBank/DDBJ databases">
        <authorList>
            <person name="Amaro Estrada I."/>
            <person name="Quiroz Castaneda R.E."/>
            <person name="Martinez Ocampo F."/>
            <person name="Rodriguez Camarillo S.D."/>
        </authorList>
    </citation>
    <scope>NUCLEOTIDE SEQUENCE</scope>
    <source>
        <strain evidence="3">MEX-30-184-02</strain>
    </source>
</reference>
<feature type="active site" description="Proton acceptor" evidence="2">
    <location>
        <position position="69"/>
    </location>
</feature>
<feature type="active site" evidence="2">
    <location>
        <position position="21"/>
    </location>
</feature>
<feature type="binding site" evidence="2">
    <location>
        <begin position="66"/>
        <end position="68"/>
    </location>
    <ligand>
        <name>substrate</name>
    </ligand>
</feature>
<evidence type="ECO:0000256" key="2">
    <source>
        <dbReference type="HAMAP-Rule" id="MF_01139"/>
    </source>
</evidence>
<keyword evidence="2" id="KW-0479">Metal-binding</keyword>
<proteinExistence type="inferred from homology"/>
<evidence type="ECO:0000313" key="3">
    <source>
        <dbReference type="EMBL" id="KAB0450731.1"/>
    </source>
</evidence>
<keyword evidence="1 2" id="KW-0808">Transferase</keyword>
<dbReference type="CDD" id="cd00475">
    <property type="entry name" value="Cis_IPPS"/>
    <property type="match status" value="1"/>
</dbReference>
<dbReference type="Gene3D" id="3.40.1180.10">
    <property type="entry name" value="Decaprenyl diphosphate synthase-like"/>
    <property type="match status" value="1"/>
</dbReference>
<dbReference type="GO" id="GO:0045547">
    <property type="term" value="F:ditrans,polycis-polyprenyl diphosphate synthase [(2E,6E)-farnesyl diphosphate specific] activity"/>
    <property type="evidence" value="ECO:0007669"/>
    <property type="project" value="TreeGrafter"/>
</dbReference>
<dbReference type="PANTHER" id="PTHR10291">
    <property type="entry name" value="DEHYDRODOLICHYL DIPHOSPHATE SYNTHASE FAMILY MEMBER"/>
    <property type="match status" value="1"/>
</dbReference>
<dbReference type="AlphaFoldDB" id="A0A643CJW4"/>
<dbReference type="InterPro" id="IPR036424">
    <property type="entry name" value="UPP_synth-like_sf"/>
</dbReference>
<evidence type="ECO:0000256" key="1">
    <source>
        <dbReference type="ARBA" id="ARBA00022679"/>
    </source>
</evidence>
<dbReference type="HAMAP" id="MF_01139">
    <property type="entry name" value="ISPT"/>
    <property type="match status" value="1"/>
</dbReference>
<comment type="subunit">
    <text evidence="2">Homodimer.</text>
</comment>
<feature type="binding site" evidence="2">
    <location>
        <position position="21"/>
    </location>
    <ligand>
        <name>Mg(2+)</name>
        <dbReference type="ChEBI" id="CHEBI:18420"/>
    </ligand>
</feature>
<dbReference type="PANTHER" id="PTHR10291:SF0">
    <property type="entry name" value="DEHYDRODOLICHYL DIPHOSPHATE SYNTHASE 2"/>
    <property type="match status" value="1"/>
</dbReference>
<dbReference type="EC" id="2.5.1.-" evidence="2"/>
<feature type="binding site" evidence="2">
    <location>
        <position position="34"/>
    </location>
    <ligand>
        <name>substrate</name>
    </ligand>
</feature>
<feature type="binding site" evidence="2">
    <location>
        <position position="70"/>
    </location>
    <ligand>
        <name>substrate</name>
    </ligand>
</feature>
<protein>
    <recommendedName>
        <fullName evidence="2">Isoprenyl transferase</fullName>
        <ecNumber evidence="2">2.5.1.-</ecNumber>
    </recommendedName>
</protein>
<dbReference type="SUPFAM" id="SSF64005">
    <property type="entry name" value="Undecaprenyl diphosphate synthase"/>
    <property type="match status" value="1"/>
</dbReference>
<dbReference type="Pfam" id="PF01255">
    <property type="entry name" value="Prenyltransf"/>
    <property type="match status" value="1"/>
</dbReference>
<dbReference type="InterPro" id="IPR001441">
    <property type="entry name" value="UPP_synth-like"/>
</dbReference>
<accession>A0A643CJW4</accession>
<feature type="binding site" evidence="2">
    <location>
        <begin position="22"/>
        <end position="25"/>
    </location>
    <ligand>
        <name>substrate</name>
    </ligand>
</feature>